<protein>
    <submittedName>
        <fullName evidence="2">Uncharacterized protein</fullName>
    </submittedName>
</protein>
<comment type="caution">
    <text evidence="2">The sequence shown here is derived from an EMBL/GenBank/DDBJ whole genome shotgun (WGS) entry which is preliminary data.</text>
</comment>
<proteinExistence type="predicted"/>
<sequence length="226" mass="24525">MPPGLRSAAPSTPSKATTTRSLDTDVPTPRKSPHCKTCGRPRKGHPLRACGVESLLPSDPITPSKPSAASITTTHDDDDSPSLVQAMDALSLSPAKVIEHEERDKDEKRTRRKSLARQQNIPIDLQSLPSISSFTGGLLDGLTLMSPKQGVAKDEDDQGSEGEVELLLEADEIEHAVDKRETILQWRDANGTPRKVRFNAIASAAQDETTPTKVLRPARLKSRISI</sequence>
<name>A0A8H6SMB7_9AGAR</name>
<dbReference type="GeneID" id="59347135"/>
<dbReference type="Proteomes" id="UP000636479">
    <property type="component" value="Unassembled WGS sequence"/>
</dbReference>
<dbReference type="OrthoDB" id="3263613at2759"/>
<dbReference type="RefSeq" id="XP_037220263.1">
    <property type="nucleotide sequence ID" value="XM_037364619.1"/>
</dbReference>
<evidence type="ECO:0000256" key="1">
    <source>
        <dbReference type="SAM" id="MobiDB-lite"/>
    </source>
</evidence>
<feature type="compositionally biased region" description="Basic and acidic residues" evidence="1">
    <location>
        <begin position="97"/>
        <end position="109"/>
    </location>
</feature>
<feature type="compositionally biased region" description="Polar residues" evidence="1">
    <location>
        <begin position="64"/>
        <end position="73"/>
    </location>
</feature>
<dbReference type="AlphaFoldDB" id="A0A8H6SMB7"/>
<feature type="compositionally biased region" description="Basic residues" evidence="1">
    <location>
        <begin position="31"/>
        <end position="46"/>
    </location>
</feature>
<organism evidence="2 3">
    <name type="scientific">Mycena indigotica</name>
    <dbReference type="NCBI Taxonomy" id="2126181"/>
    <lineage>
        <taxon>Eukaryota</taxon>
        <taxon>Fungi</taxon>
        <taxon>Dikarya</taxon>
        <taxon>Basidiomycota</taxon>
        <taxon>Agaricomycotina</taxon>
        <taxon>Agaricomycetes</taxon>
        <taxon>Agaricomycetidae</taxon>
        <taxon>Agaricales</taxon>
        <taxon>Marasmiineae</taxon>
        <taxon>Mycenaceae</taxon>
        <taxon>Mycena</taxon>
    </lineage>
</organism>
<reference evidence="2" key="1">
    <citation type="submission" date="2020-05" db="EMBL/GenBank/DDBJ databases">
        <title>Mycena genomes resolve the evolution of fungal bioluminescence.</title>
        <authorList>
            <person name="Tsai I.J."/>
        </authorList>
    </citation>
    <scope>NUCLEOTIDE SEQUENCE</scope>
    <source>
        <strain evidence="2">171206Taipei</strain>
    </source>
</reference>
<keyword evidence="3" id="KW-1185">Reference proteome</keyword>
<dbReference type="EMBL" id="JACAZF010000006">
    <property type="protein sequence ID" value="KAF7302263.1"/>
    <property type="molecule type" value="Genomic_DNA"/>
</dbReference>
<feature type="region of interest" description="Disordered" evidence="1">
    <location>
        <begin position="1"/>
        <end position="118"/>
    </location>
</feature>
<feature type="compositionally biased region" description="Low complexity" evidence="1">
    <location>
        <begin position="1"/>
        <end position="21"/>
    </location>
</feature>
<evidence type="ECO:0000313" key="3">
    <source>
        <dbReference type="Proteomes" id="UP000636479"/>
    </source>
</evidence>
<accession>A0A8H6SMB7</accession>
<gene>
    <name evidence="2" type="ORF">MIND_00793400</name>
</gene>
<evidence type="ECO:0000313" key="2">
    <source>
        <dbReference type="EMBL" id="KAF7302263.1"/>
    </source>
</evidence>